<evidence type="ECO:0000256" key="3">
    <source>
        <dbReference type="ARBA" id="ARBA00022692"/>
    </source>
</evidence>
<feature type="transmembrane region" description="Helical" evidence="6">
    <location>
        <begin position="726"/>
        <end position="743"/>
    </location>
</feature>
<dbReference type="InterPro" id="IPR050250">
    <property type="entry name" value="Macrolide_Exporter_MacB"/>
</dbReference>
<dbReference type="InterPro" id="IPR025857">
    <property type="entry name" value="MacB_PCD"/>
</dbReference>
<feature type="domain" description="ABC3 transporter permease C-terminal" evidence="7">
    <location>
        <begin position="292"/>
        <end position="401"/>
    </location>
</feature>
<dbReference type="GO" id="GO:0005886">
    <property type="term" value="C:plasma membrane"/>
    <property type="evidence" value="ECO:0007669"/>
    <property type="project" value="UniProtKB-SubCell"/>
</dbReference>
<proteinExistence type="predicted"/>
<feature type="transmembrane region" description="Helical" evidence="6">
    <location>
        <begin position="332"/>
        <end position="358"/>
    </location>
</feature>
<dbReference type="GO" id="GO:0022857">
    <property type="term" value="F:transmembrane transporter activity"/>
    <property type="evidence" value="ECO:0007669"/>
    <property type="project" value="TreeGrafter"/>
</dbReference>
<evidence type="ECO:0000256" key="1">
    <source>
        <dbReference type="ARBA" id="ARBA00004651"/>
    </source>
</evidence>
<keyword evidence="3 6" id="KW-0812">Transmembrane</keyword>
<evidence type="ECO:0000256" key="2">
    <source>
        <dbReference type="ARBA" id="ARBA00022475"/>
    </source>
</evidence>
<feature type="transmembrane region" description="Helical" evidence="6">
    <location>
        <begin position="286"/>
        <end position="308"/>
    </location>
</feature>
<dbReference type="InterPro" id="IPR003838">
    <property type="entry name" value="ABC3_permease_C"/>
</dbReference>
<keyword evidence="4 6" id="KW-1133">Transmembrane helix</keyword>
<feature type="transmembrane region" description="Helical" evidence="6">
    <location>
        <begin position="677"/>
        <end position="699"/>
    </location>
</feature>
<organism evidence="9 10">
    <name type="scientific">Xanthocytophaga flava</name>
    <dbReference type="NCBI Taxonomy" id="3048013"/>
    <lineage>
        <taxon>Bacteria</taxon>
        <taxon>Pseudomonadati</taxon>
        <taxon>Bacteroidota</taxon>
        <taxon>Cytophagia</taxon>
        <taxon>Cytophagales</taxon>
        <taxon>Rhodocytophagaceae</taxon>
        <taxon>Xanthocytophaga</taxon>
    </lineage>
</organism>
<evidence type="ECO:0000256" key="5">
    <source>
        <dbReference type="ARBA" id="ARBA00023136"/>
    </source>
</evidence>
<dbReference type="EMBL" id="JASJOS010000007">
    <property type="protein sequence ID" value="MDJ1482247.1"/>
    <property type="molecule type" value="Genomic_DNA"/>
</dbReference>
<feature type="transmembrane region" description="Helical" evidence="6">
    <location>
        <begin position="378"/>
        <end position="406"/>
    </location>
</feature>
<gene>
    <name evidence="9" type="ORF">QNI16_17210</name>
</gene>
<protein>
    <submittedName>
        <fullName evidence="9">ABC transporter permease</fullName>
    </submittedName>
</protein>
<feature type="transmembrane region" description="Helical" evidence="6">
    <location>
        <begin position="20"/>
        <end position="41"/>
    </location>
</feature>
<feature type="transmembrane region" description="Helical" evidence="6">
    <location>
        <begin position="426"/>
        <end position="449"/>
    </location>
</feature>
<keyword evidence="2" id="KW-1003">Cell membrane</keyword>
<evidence type="ECO:0000256" key="4">
    <source>
        <dbReference type="ARBA" id="ARBA00022989"/>
    </source>
</evidence>
<dbReference type="Proteomes" id="UP001241110">
    <property type="component" value="Unassembled WGS sequence"/>
</dbReference>
<evidence type="ECO:0000256" key="6">
    <source>
        <dbReference type="SAM" id="Phobius"/>
    </source>
</evidence>
<evidence type="ECO:0000259" key="8">
    <source>
        <dbReference type="Pfam" id="PF12704"/>
    </source>
</evidence>
<evidence type="ECO:0000313" key="9">
    <source>
        <dbReference type="EMBL" id="MDJ1482247.1"/>
    </source>
</evidence>
<name>A0AAE3QMT7_9BACT</name>
<dbReference type="Pfam" id="PF12704">
    <property type="entry name" value="MacB_PCD"/>
    <property type="match status" value="1"/>
</dbReference>
<reference evidence="9" key="1">
    <citation type="submission" date="2023-05" db="EMBL/GenBank/DDBJ databases">
        <authorList>
            <person name="Zhang X."/>
        </authorList>
    </citation>
    <scope>NUCLEOTIDE SEQUENCE</scope>
    <source>
        <strain evidence="9">YF14B1</strain>
    </source>
</reference>
<evidence type="ECO:0000259" key="7">
    <source>
        <dbReference type="Pfam" id="PF02687"/>
    </source>
</evidence>
<keyword evidence="5 6" id="KW-0472">Membrane</keyword>
<comment type="subcellular location">
    <subcellularLocation>
        <location evidence="1">Cell membrane</location>
        <topology evidence="1">Multi-pass membrane protein</topology>
    </subcellularLocation>
</comment>
<dbReference type="RefSeq" id="WP_313981113.1">
    <property type="nucleotide sequence ID" value="NZ_JASJOS010000007.1"/>
</dbReference>
<dbReference type="PANTHER" id="PTHR30572">
    <property type="entry name" value="MEMBRANE COMPONENT OF TRANSPORTER-RELATED"/>
    <property type="match status" value="1"/>
</dbReference>
<feature type="domain" description="ABC3 transporter permease C-terminal" evidence="7">
    <location>
        <begin position="678"/>
        <end position="786"/>
    </location>
</feature>
<dbReference type="AlphaFoldDB" id="A0AAE3QMT7"/>
<feature type="transmembrane region" description="Helical" evidence="6">
    <location>
        <begin position="763"/>
        <end position="783"/>
    </location>
</feature>
<comment type="caution">
    <text evidence="9">The sequence shown here is derived from an EMBL/GenBank/DDBJ whole genome shotgun (WGS) entry which is preliminary data.</text>
</comment>
<accession>A0AAE3QMT7</accession>
<dbReference type="PANTHER" id="PTHR30572:SF18">
    <property type="entry name" value="ABC-TYPE MACROLIDE FAMILY EXPORT SYSTEM PERMEASE COMPONENT 2"/>
    <property type="match status" value="1"/>
</dbReference>
<evidence type="ECO:0000313" key="10">
    <source>
        <dbReference type="Proteomes" id="UP001241110"/>
    </source>
</evidence>
<sequence>MLRNYFKIALRNLQRHRTYATINVLGLALGITCSILIFAMIKYHLSFDTFHTKADRIYRMVTEFHGEEMGYTQGVPAPAGKAFREDFTFAEKVARVTAFHDALISIPSSKTNKKFEEEAGVAFTEPQYFDILDFPFLEGDKKTALTQPNSAVITQKLADKYFPSENAIGKVIRFDNKLDFKITGILQDLPPNTDRRHEIFLSYSNLKDQSKFLAADDSWGGVYSDLQCFVLLKPGVTEATVEKALPGMSKKYYKGRDAAEFQFRLQPIADIHFNPNMDGYVEKKNLWALAWIGVFLIITACVNFVNLATAQALNRSKEVGVRKVLGSQPAQLFWQFISETALISFVAILIAYLLANLALPYVNGLFESQLSINLFQDIYLSVFLFILLGVVIFLSGSYPGLVLAGFQPILALKGKISQKHVGGFSLRRILVVSQFAISQALIIGTIVIANQMRYSKESDLGFTKESVVMLPVPVSDKVKMNTLRTRLSEVSGVNNVSFCFQAPAATSNNNTDIRYDNRPEGEKFGINRKDADDQYVTTFGLKLVAGRNIFPSDTAREFLVNETFVKKLSLKSPQDVIGKPISVNGDHQKGVIVGVVNDFYNYSFRTDISPICIMSVSDMYNNCAVKIHPANIKSTLASMEKVWNETYPEYVYSHSFLDEKIAEFYALDDIMLQLIQAFAGIAIFIGCLGLYGLVSFMAAQKTKEIGIRKVLGATTGHVLWLFGKEFVRLIAIAFVIAAPLAWWTMNSWLQDFKYKVSIGPDIFGIAIGFTVLIATLTVSYRSVKVALMNPTRSLRSE</sequence>
<dbReference type="Pfam" id="PF02687">
    <property type="entry name" value="FtsX"/>
    <property type="match status" value="2"/>
</dbReference>
<feature type="domain" description="MacB-like periplasmic core" evidence="8">
    <location>
        <begin position="22"/>
        <end position="245"/>
    </location>
</feature>